<evidence type="ECO:0000313" key="1">
    <source>
        <dbReference type="EMBL" id="KKN79728.1"/>
    </source>
</evidence>
<sequence>MLRITHVKAVKICFYNLLIISKLENICRIIRNSQMYFIALLSQFKFCTMTDKSCSSRIRDHYNSEMETMRVFHENCEGNEETGPFNEYGLDLSLVESGTFNDQPEEYIRYQLSWGGPSDEFRYYFNHDGSVHTIEYWFLDWNDGAHITLDGEDFDIMNDIYSMNEFHYSAVACKK</sequence>
<gene>
    <name evidence="1" type="ORF">LCGC14_0337500</name>
</gene>
<reference evidence="1" key="1">
    <citation type="journal article" date="2015" name="Nature">
        <title>Complex archaea that bridge the gap between prokaryotes and eukaryotes.</title>
        <authorList>
            <person name="Spang A."/>
            <person name="Saw J.H."/>
            <person name="Jorgensen S.L."/>
            <person name="Zaremba-Niedzwiedzka K."/>
            <person name="Martijn J."/>
            <person name="Lind A.E."/>
            <person name="van Eijk R."/>
            <person name="Schleper C."/>
            <person name="Guy L."/>
            <person name="Ettema T.J."/>
        </authorList>
    </citation>
    <scope>NUCLEOTIDE SEQUENCE</scope>
</reference>
<name>A0A0F9WMA0_9ZZZZ</name>
<comment type="caution">
    <text evidence="1">The sequence shown here is derived from an EMBL/GenBank/DDBJ whole genome shotgun (WGS) entry which is preliminary data.</text>
</comment>
<protein>
    <submittedName>
        <fullName evidence="1">Uncharacterized protein</fullName>
    </submittedName>
</protein>
<accession>A0A0F9WMA0</accession>
<dbReference type="AlphaFoldDB" id="A0A0F9WMA0"/>
<dbReference type="EMBL" id="LAZR01000243">
    <property type="protein sequence ID" value="KKN79728.1"/>
    <property type="molecule type" value="Genomic_DNA"/>
</dbReference>
<organism evidence="1">
    <name type="scientific">marine sediment metagenome</name>
    <dbReference type="NCBI Taxonomy" id="412755"/>
    <lineage>
        <taxon>unclassified sequences</taxon>
        <taxon>metagenomes</taxon>
        <taxon>ecological metagenomes</taxon>
    </lineage>
</organism>
<proteinExistence type="predicted"/>